<evidence type="ECO:0000313" key="3">
    <source>
        <dbReference type="EMBL" id="MCG4764161.1"/>
    </source>
</evidence>
<reference evidence="3" key="1">
    <citation type="submission" date="2022-01" db="EMBL/GenBank/DDBJ databases">
        <title>Collection of gut derived symbiotic bacterial strains cultured from healthy donors.</title>
        <authorList>
            <person name="Lin H."/>
            <person name="Kohout C."/>
            <person name="Waligurski E."/>
            <person name="Pamer E.G."/>
        </authorList>
    </citation>
    <scope>NUCLEOTIDE SEQUENCE</scope>
    <source>
        <strain evidence="3">DFI.5.49</strain>
    </source>
</reference>
<gene>
    <name evidence="3" type="ORF">L0N21_01285</name>
</gene>
<dbReference type="Proteomes" id="UP001199915">
    <property type="component" value="Unassembled WGS sequence"/>
</dbReference>
<sequence length="568" mass="62354">MQRRKIQIWLGILAICTSLGTPISTYADTQDVTTNVGDKTTIKSDGSDKETTNGQEDSSDTTSGGDTTVHYTEAQLKAMDAKKKLNYELRSILTEVRKNADENGMFHSPNSSIKDIGYSYGTVDVKKDQIDQILDYLKDFESVLNKDNNRQDFDVISSVTNPIFDNMHMPKKSFSEPTIEDGGGKIALMDKNGDLSLIVSASDAPSDGLLATYEKSLQTDQENGNKGQDSESSSNAEDSTDKNTNGQNGSDSNKGDNQNSSYLTGNSADDILLRQVMDAIAKKMGFSFSDDQFLTKLIQQDGRNYLLIFQNKKDPPFKLIEGSSLNQNSNTNSSNNSTGTSNNGNNSSGSDKNSSNTGSNSSSSDNISSVTQIPDYKDGSTTMPGVRDDLVDGGMNAFYTITDTYELFSRFSGSNAMNNYCTLAYIKDIHVDSIRKNVILKTNYKSNVRRWVVEKDGGSKVVVQTDDPKHQFDFSTMDPGEYTVTAYQKVTYTVGTSVKYDICEYLFDPVTNGLIYFNEQTVENGTNKSLSLDTVTKTGYVATGDVFRIHVNNLGKVETVSPSTNRTE</sequence>
<accession>A0AAE3F0L2</accession>
<evidence type="ECO:0000313" key="4">
    <source>
        <dbReference type="Proteomes" id="UP001199915"/>
    </source>
</evidence>
<feature type="chain" id="PRO_5042215282" evidence="2">
    <location>
        <begin position="28"/>
        <end position="568"/>
    </location>
</feature>
<evidence type="ECO:0000256" key="2">
    <source>
        <dbReference type="SAM" id="SignalP"/>
    </source>
</evidence>
<feature type="region of interest" description="Disordered" evidence="1">
    <location>
        <begin position="319"/>
        <end position="387"/>
    </location>
</feature>
<dbReference type="RefSeq" id="WP_118640145.1">
    <property type="nucleotide sequence ID" value="NZ_JAKNFS010000002.1"/>
</dbReference>
<dbReference type="AlphaFoldDB" id="A0AAE3F0L2"/>
<feature type="compositionally biased region" description="Low complexity" evidence="1">
    <location>
        <begin position="322"/>
        <end position="369"/>
    </location>
</feature>
<dbReference type="EMBL" id="JAKNFS010000002">
    <property type="protein sequence ID" value="MCG4764161.1"/>
    <property type="molecule type" value="Genomic_DNA"/>
</dbReference>
<feature type="compositionally biased region" description="Basic and acidic residues" evidence="1">
    <location>
        <begin position="40"/>
        <end position="51"/>
    </location>
</feature>
<feature type="region of interest" description="Disordered" evidence="1">
    <location>
        <begin position="218"/>
        <end position="263"/>
    </location>
</feature>
<organism evidence="3 4">
    <name type="scientific">Fusicatenibacter saccharivorans</name>
    <dbReference type="NCBI Taxonomy" id="1150298"/>
    <lineage>
        <taxon>Bacteria</taxon>
        <taxon>Bacillati</taxon>
        <taxon>Bacillota</taxon>
        <taxon>Clostridia</taxon>
        <taxon>Lachnospirales</taxon>
        <taxon>Lachnospiraceae</taxon>
        <taxon>Fusicatenibacter</taxon>
    </lineage>
</organism>
<keyword evidence="2" id="KW-0732">Signal</keyword>
<feature type="region of interest" description="Disordered" evidence="1">
    <location>
        <begin position="36"/>
        <end position="68"/>
    </location>
</feature>
<evidence type="ECO:0000256" key="1">
    <source>
        <dbReference type="SAM" id="MobiDB-lite"/>
    </source>
</evidence>
<feature type="signal peptide" evidence="2">
    <location>
        <begin position="1"/>
        <end position="27"/>
    </location>
</feature>
<comment type="caution">
    <text evidence="3">The sequence shown here is derived from an EMBL/GenBank/DDBJ whole genome shotgun (WGS) entry which is preliminary data.</text>
</comment>
<name>A0AAE3F0L2_9FIRM</name>
<protein>
    <submittedName>
        <fullName evidence="3">Uncharacterized protein</fullName>
    </submittedName>
</protein>
<proteinExistence type="predicted"/>